<dbReference type="GO" id="GO:0008270">
    <property type="term" value="F:zinc ion binding"/>
    <property type="evidence" value="ECO:0007669"/>
    <property type="project" value="InterPro"/>
</dbReference>
<evidence type="ECO:0000256" key="1">
    <source>
        <dbReference type="ARBA" id="ARBA00001947"/>
    </source>
</evidence>
<evidence type="ECO:0000313" key="9">
    <source>
        <dbReference type="Proteomes" id="UP000193907"/>
    </source>
</evidence>
<evidence type="ECO:0000256" key="3">
    <source>
        <dbReference type="ARBA" id="ARBA00022833"/>
    </source>
</evidence>
<dbReference type="EMBL" id="PDKV01000013">
    <property type="protein sequence ID" value="PIB78722.1"/>
    <property type="molecule type" value="Genomic_DNA"/>
</dbReference>
<evidence type="ECO:0000259" key="6">
    <source>
        <dbReference type="SMART" id="SM00829"/>
    </source>
</evidence>
<dbReference type="Proteomes" id="UP000193907">
    <property type="component" value="Unassembled WGS sequence"/>
</dbReference>
<evidence type="ECO:0000313" key="8">
    <source>
        <dbReference type="EMBL" id="PIB78722.1"/>
    </source>
</evidence>
<sequence length="349" mass="36271">MRAAIFKEAGKIEIGERPDPAVVDPTDAVVRVVMACVCGSDLWYYRGDTDFPADSPIGHEFIGIVEQVGDDVTTVSVGDFVVSPFAYSDGTCPDCRAGMTTACARGGFIPDNGDGGQGELVRVPLADGTLVTVPGSPADYSDDVLASLLALSDVMGTGHHAAVSAEVDAGDTVAVVGDGAVGLCAIIAAKRLGAERIIAMSRHPSRQQLALEFGATDIVDSRGDKAVEEVEKLTDGVGVDAALECVGTNEAMQTALKISRAGAIVGNVGLPHGVEIPAQGIFLRNVGVHGGPAPVRAYLPELIADVLANRINPGKVFDYTTDLDGIAEAYAAMDQRRAIKSLIKVRDRT</sequence>
<proteinExistence type="inferred from homology"/>
<comment type="cofactor">
    <cofactor evidence="1 5">
        <name>Zn(2+)</name>
        <dbReference type="ChEBI" id="CHEBI:29105"/>
    </cofactor>
</comment>
<dbReference type="PANTHER" id="PTHR42813">
    <property type="entry name" value="ZINC-TYPE ALCOHOL DEHYDROGENASE-LIKE"/>
    <property type="match status" value="1"/>
</dbReference>
<dbReference type="SUPFAM" id="SSF51735">
    <property type="entry name" value="NAD(P)-binding Rossmann-fold domains"/>
    <property type="match status" value="1"/>
</dbReference>
<dbReference type="STRING" id="28045.AWB95_14955"/>
<organism evidence="7 9">
    <name type="scientific">Mycobacterium celatum</name>
    <dbReference type="NCBI Taxonomy" id="28045"/>
    <lineage>
        <taxon>Bacteria</taxon>
        <taxon>Bacillati</taxon>
        <taxon>Actinomycetota</taxon>
        <taxon>Actinomycetes</taxon>
        <taxon>Mycobacteriales</taxon>
        <taxon>Mycobacteriaceae</taxon>
        <taxon>Mycobacterium</taxon>
    </lineage>
</organism>
<dbReference type="OrthoDB" id="241504at2"/>
<keyword evidence="3 5" id="KW-0862">Zinc</keyword>
<dbReference type="PANTHER" id="PTHR42813:SF2">
    <property type="entry name" value="DEHYDROGENASE, ZINC-CONTAINING, PUTATIVE (AFU_ORTHOLOGUE AFUA_2G02810)-RELATED"/>
    <property type="match status" value="1"/>
</dbReference>
<dbReference type="PROSITE" id="PS00059">
    <property type="entry name" value="ADH_ZINC"/>
    <property type="match status" value="1"/>
</dbReference>
<dbReference type="SMART" id="SM00829">
    <property type="entry name" value="PKS_ER"/>
    <property type="match status" value="1"/>
</dbReference>
<name>A0A1X1RP53_MYCCE</name>
<dbReference type="Pfam" id="PF00107">
    <property type="entry name" value="ADH_zinc_N"/>
    <property type="match status" value="1"/>
</dbReference>
<dbReference type="InterPro" id="IPR020843">
    <property type="entry name" value="ER"/>
</dbReference>
<dbReference type="Pfam" id="PF08240">
    <property type="entry name" value="ADH_N"/>
    <property type="match status" value="1"/>
</dbReference>
<dbReference type="RefSeq" id="WP_062540549.1">
    <property type="nucleotide sequence ID" value="NZ_BBUN01000228.1"/>
</dbReference>
<keyword evidence="9" id="KW-1185">Reference proteome</keyword>
<gene>
    <name evidence="7" type="ORF">AWB95_14955</name>
    <name evidence="8" type="ORF">CQY23_12465</name>
</gene>
<reference evidence="8 10" key="2">
    <citation type="journal article" date="2017" name="Infect. Genet. Evol.">
        <title>The new phylogeny of the genus Mycobacterium: The old and the news.</title>
        <authorList>
            <person name="Tortoli E."/>
            <person name="Fedrizzi T."/>
            <person name="Meehan C.J."/>
            <person name="Trovato A."/>
            <person name="Grottola A."/>
            <person name="Giacobazzi E."/>
            <person name="Serpini G.F."/>
            <person name="Tagliazucchi S."/>
            <person name="Fabio A."/>
            <person name="Bettua C."/>
            <person name="Bertorelli R."/>
            <person name="Frascaro F."/>
            <person name="De Sanctis V."/>
            <person name="Pecorari M."/>
            <person name="Jousson O."/>
            <person name="Segata N."/>
            <person name="Cirillo D.M."/>
        </authorList>
    </citation>
    <scope>NUCLEOTIDE SEQUENCE [LARGE SCALE GENOMIC DNA]</scope>
    <source>
        <strain evidence="8 10">NCTC 12882</strain>
    </source>
</reference>
<dbReference type="AlphaFoldDB" id="A0A1X1RP53"/>
<dbReference type="InterPro" id="IPR013154">
    <property type="entry name" value="ADH-like_N"/>
</dbReference>
<reference evidence="7 9" key="1">
    <citation type="submission" date="2016-01" db="EMBL/GenBank/DDBJ databases">
        <title>The new phylogeny of the genus Mycobacterium.</title>
        <authorList>
            <person name="Tarcisio F."/>
            <person name="Conor M."/>
            <person name="Antonella G."/>
            <person name="Elisabetta G."/>
            <person name="Giulia F.S."/>
            <person name="Sara T."/>
            <person name="Anna F."/>
            <person name="Clotilde B."/>
            <person name="Roberto B."/>
            <person name="Veronica D.S."/>
            <person name="Fabio R."/>
            <person name="Monica P."/>
            <person name="Olivier J."/>
            <person name="Enrico T."/>
            <person name="Nicola S."/>
        </authorList>
    </citation>
    <scope>NUCLEOTIDE SEQUENCE [LARGE SCALE GENOMIC DNA]</scope>
    <source>
        <strain evidence="7 9">DSM 44243</strain>
    </source>
</reference>
<keyword evidence="2 5" id="KW-0479">Metal-binding</keyword>
<evidence type="ECO:0000256" key="2">
    <source>
        <dbReference type="ARBA" id="ARBA00022723"/>
    </source>
</evidence>
<accession>A0A1X1RP53</accession>
<dbReference type="Gene3D" id="3.90.180.10">
    <property type="entry name" value="Medium-chain alcohol dehydrogenases, catalytic domain"/>
    <property type="match status" value="1"/>
</dbReference>
<comment type="similarity">
    <text evidence="5">Belongs to the zinc-containing alcohol dehydrogenase family.</text>
</comment>
<evidence type="ECO:0000313" key="7">
    <source>
        <dbReference type="EMBL" id="ORV10694.1"/>
    </source>
</evidence>
<dbReference type="InterPro" id="IPR036291">
    <property type="entry name" value="NAD(P)-bd_dom_sf"/>
</dbReference>
<dbReference type="EMBL" id="LQOM01000033">
    <property type="protein sequence ID" value="ORV10694.1"/>
    <property type="molecule type" value="Genomic_DNA"/>
</dbReference>
<dbReference type="Gene3D" id="3.40.50.720">
    <property type="entry name" value="NAD(P)-binding Rossmann-like Domain"/>
    <property type="match status" value="1"/>
</dbReference>
<keyword evidence="4" id="KW-0560">Oxidoreductase</keyword>
<dbReference type="SUPFAM" id="SSF50129">
    <property type="entry name" value="GroES-like"/>
    <property type="match status" value="1"/>
</dbReference>
<dbReference type="Proteomes" id="UP000230971">
    <property type="component" value="Unassembled WGS sequence"/>
</dbReference>
<feature type="domain" description="Enoyl reductase (ER)" evidence="6">
    <location>
        <begin position="10"/>
        <end position="343"/>
    </location>
</feature>
<evidence type="ECO:0000256" key="4">
    <source>
        <dbReference type="ARBA" id="ARBA00023002"/>
    </source>
</evidence>
<comment type="caution">
    <text evidence="7">The sequence shown here is derived from an EMBL/GenBank/DDBJ whole genome shotgun (WGS) entry which is preliminary data.</text>
</comment>
<evidence type="ECO:0000313" key="10">
    <source>
        <dbReference type="Proteomes" id="UP000230971"/>
    </source>
</evidence>
<dbReference type="InterPro" id="IPR013149">
    <property type="entry name" value="ADH-like_C"/>
</dbReference>
<dbReference type="InterPro" id="IPR011032">
    <property type="entry name" value="GroES-like_sf"/>
</dbReference>
<dbReference type="CDD" id="cd08287">
    <property type="entry name" value="FDH_like_ADH3"/>
    <property type="match status" value="1"/>
</dbReference>
<dbReference type="InterPro" id="IPR002328">
    <property type="entry name" value="ADH_Zn_CS"/>
</dbReference>
<evidence type="ECO:0000256" key="5">
    <source>
        <dbReference type="RuleBase" id="RU361277"/>
    </source>
</evidence>
<protein>
    <submittedName>
        <fullName evidence="7">IMP dehydrogenase</fullName>
    </submittedName>
</protein>
<dbReference type="GO" id="GO:0016491">
    <property type="term" value="F:oxidoreductase activity"/>
    <property type="evidence" value="ECO:0007669"/>
    <property type="project" value="UniProtKB-KW"/>
</dbReference>